<feature type="transmembrane region" description="Helical" evidence="1">
    <location>
        <begin position="176"/>
        <end position="195"/>
    </location>
</feature>
<feature type="transmembrane region" description="Helical" evidence="1">
    <location>
        <begin position="6"/>
        <end position="24"/>
    </location>
</feature>
<sequence length="468" mass="53747">MGIALFVIALVSNIFTILIVRFGFIGNYEYKQGMILGVHIPQENIGDEEVAGLIEKTKHNYKIFQNVNAFLGIAICFVNFLNMIIFVLIWCVWLIGYAVGIELLMIIPHRKMYDIKVKNKWVIESQKRIYADTSLSAVRGEVKLYYHLIPIGAEIVTGIILWVVSGRTKDFNQALILLLITLQVSLISFVFNVAFNKRERNVYSKDTAVNQAVNNTVKKYIFKGMLITNIINALSWLYIFIEYIGHSRITDADYYVYMGIQFMYTLVILWMIIIIGKKKEEILNRDNEPLYVDDDEYWKTGFYNNPADPKVLVKNRLSDTNYSFNLGNKAGKAIMWSLEAVVAGFIIWFVAIMIPYINVHIDTEIKDNYFTVKAVGYKFSINIDNIEEVQLMDKMPKDSFTRTNGGATEEYNIGNYKGNTYGKCMLFIWNGYGPVVMIKGDNKTVFVNYKEDGEALKLYEQLSGADKI</sequence>
<evidence type="ECO:0000256" key="1">
    <source>
        <dbReference type="SAM" id="Phobius"/>
    </source>
</evidence>
<evidence type="ECO:0000313" key="2">
    <source>
        <dbReference type="EMBL" id="MEQ2380695.1"/>
    </source>
</evidence>
<protein>
    <recommendedName>
        <fullName evidence="4">Bacterial Pleckstrin homology domain-containing protein</fullName>
    </recommendedName>
</protein>
<name>A0ABV1C084_9FIRM</name>
<gene>
    <name evidence="2" type="ORF">WMO14_12610</name>
</gene>
<feature type="transmembrane region" description="Helical" evidence="1">
    <location>
        <begin position="254"/>
        <end position="275"/>
    </location>
</feature>
<accession>A0ABV1C084</accession>
<evidence type="ECO:0000313" key="3">
    <source>
        <dbReference type="Proteomes" id="UP001442364"/>
    </source>
</evidence>
<evidence type="ECO:0008006" key="4">
    <source>
        <dbReference type="Google" id="ProtNLM"/>
    </source>
</evidence>
<keyword evidence="1" id="KW-0472">Membrane</keyword>
<feature type="transmembrane region" description="Helical" evidence="1">
    <location>
        <begin position="63"/>
        <end position="81"/>
    </location>
</feature>
<feature type="transmembrane region" description="Helical" evidence="1">
    <location>
        <begin position="87"/>
        <end position="107"/>
    </location>
</feature>
<comment type="caution">
    <text evidence="2">The sequence shown here is derived from an EMBL/GenBank/DDBJ whole genome shotgun (WGS) entry which is preliminary data.</text>
</comment>
<dbReference type="Proteomes" id="UP001442364">
    <property type="component" value="Unassembled WGS sequence"/>
</dbReference>
<reference evidence="2 3" key="1">
    <citation type="submission" date="2024-03" db="EMBL/GenBank/DDBJ databases">
        <title>Human intestinal bacterial collection.</title>
        <authorList>
            <person name="Pauvert C."/>
            <person name="Hitch T.C.A."/>
            <person name="Clavel T."/>
        </authorList>
    </citation>
    <scope>NUCLEOTIDE SEQUENCE [LARGE SCALE GENOMIC DNA]</scope>
    <source>
        <strain evidence="2 3">CLA-AA-H255</strain>
    </source>
</reference>
<feature type="transmembrane region" description="Helical" evidence="1">
    <location>
        <begin position="220"/>
        <end position="239"/>
    </location>
</feature>
<keyword evidence="1" id="KW-0812">Transmembrane</keyword>
<dbReference type="RefSeq" id="WP_349153930.1">
    <property type="nucleotide sequence ID" value="NZ_JBBMER010000012.1"/>
</dbReference>
<proteinExistence type="predicted"/>
<keyword evidence="3" id="KW-1185">Reference proteome</keyword>
<dbReference type="EMBL" id="JBBMER010000012">
    <property type="protein sequence ID" value="MEQ2380695.1"/>
    <property type="molecule type" value="Genomic_DNA"/>
</dbReference>
<feature type="transmembrane region" description="Helical" evidence="1">
    <location>
        <begin position="144"/>
        <end position="164"/>
    </location>
</feature>
<organism evidence="2 3">
    <name type="scientific">[Lactobacillus] rogosae</name>
    <dbReference type="NCBI Taxonomy" id="706562"/>
    <lineage>
        <taxon>Bacteria</taxon>
        <taxon>Bacillati</taxon>
        <taxon>Bacillota</taxon>
        <taxon>Clostridia</taxon>
        <taxon>Lachnospirales</taxon>
        <taxon>Lachnospiraceae</taxon>
        <taxon>Lachnospira</taxon>
    </lineage>
</organism>
<keyword evidence="1" id="KW-1133">Transmembrane helix</keyword>
<feature type="transmembrane region" description="Helical" evidence="1">
    <location>
        <begin position="333"/>
        <end position="357"/>
    </location>
</feature>